<name>A0A0N4XZ76_NIPBR</name>
<accession>A0A0N4XZ76</accession>
<organism evidence="3">
    <name type="scientific">Nippostrongylus brasiliensis</name>
    <name type="common">Rat hookworm</name>
    <dbReference type="NCBI Taxonomy" id="27835"/>
    <lineage>
        <taxon>Eukaryota</taxon>
        <taxon>Metazoa</taxon>
        <taxon>Ecdysozoa</taxon>
        <taxon>Nematoda</taxon>
        <taxon>Chromadorea</taxon>
        <taxon>Rhabditida</taxon>
        <taxon>Rhabditina</taxon>
        <taxon>Rhabditomorpha</taxon>
        <taxon>Strongyloidea</taxon>
        <taxon>Heligmosomidae</taxon>
        <taxon>Nippostrongylus</taxon>
    </lineage>
</organism>
<keyword evidence="2" id="KW-1185">Reference proteome</keyword>
<reference evidence="3" key="1">
    <citation type="submission" date="2017-02" db="UniProtKB">
        <authorList>
            <consortium name="WormBaseParasite"/>
        </authorList>
    </citation>
    <scope>IDENTIFICATION</scope>
</reference>
<dbReference type="EMBL" id="UYSL01020007">
    <property type="protein sequence ID" value="VDL72042.1"/>
    <property type="molecule type" value="Genomic_DNA"/>
</dbReference>
<evidence type="ECO:0000313" key="1">
    <source>
        <dbReference type="EMBL" id="VDL72042.1"/>
    </source>
</evidence>
<dbReference type="AlphaFoldDB" id="A0A0N4XZ76"/>
<evidence type="ECO:0000313" key="2">
    <source>
        <dbReference type="Proteomes" id="UP000271162"/>
    </source>
</evidence>
<protein>
    <submittedName>
        <fullName evidence="3">Pectin lyase-like superfamily protein</fullName>
    </submittedName>
</protein>
<gene>
    <name evidence="1" type="ORF">NBR_LOCUS8453</name>
</gene>
<evidence type="ECO:0000313" key="3">
    <source>
        <dbReference type="WBParaSite" id="NBR_0000845201-mRNA-1"/>
    </source>
</evidence>
<dbReference type="WBParaSite" id="NBR_0000845201-mRNA-1">
    <property type="protein sequence ID" value="NBR_0000845201-mRNA-1"/>
    <property type="gene ID" value="NBR_0000845201"/>
</dbReference>
<dbReference type="Proteomes" id="UP000271162">
    <property type="component" value="Unassembled WGS sequence"/>
</dbReference>
<proteinExistence type="predicted"/>
<reference evidence="1 2" key="2">
    <citation type="submission" date="2018-11" db="EMBL/GenBank/DDBJ databases">
        <authorList>
            <consortium name="Pathogen Informatics"/>
        </authorList>
    </citation>
    <scope>NUCLEOTIDE SEQUENCE [LARGE SCALE GENOMIC DNA]</scope>
</reference>
<sequence>MLIQKYDCTLEVQARNFARQCTNGGIGDIQIENFAQIGSVQTDLNAIDQVDVAKNTMLSLGDIWCFKAIRYWWKQGTMADGIGVQQVMFKDKHKNSTVRFFTLVRRKIL</sequence>